<organism evidence="1 2">
    <name type="scientific">Protopolystoma xenopodis</name>
    <dbReference type="NCBI Taxonomy" id="117903"/>
    <lineage>
        <taxon>Eukaryota</taxon>
        <taxon>Metazoa</taxon>
        <taxon>Spiralia</taxon>
        <taxon>Lophotrochozoa</taxon>
        <taxon>Platyhelminthes</taxon>
        <taxon>Monogenea</taxon>
        <taxon>Polyopisthocotylea</taxon>
        <taxon>Polystomatidea</taxon>
        <taxon>Polystomatidae</taxon>
        <taxon>Protopolystoma</taxon>
    </lineage>
</organism>
<protein>
    <submittedName>
        <fullName evidence="1">Uncharacterized protein</fullName>
    </submittedName>
</protein>
<reference evidence="1" key="1">
    <citation type="submission" date="2018-11" db="EMBL/GenBank/DDBJ databases">
        <authorList>
            <consortium name="Pathogen Informatics"/>
        </authorList>
    </citation>
    <scope>NUCLEOTIDE SEQUENCE</scope>
</reference>
<name>A0A448XDV4_9PLAT</name>
<sequence>MCLFCHTFCSSPWAFCLVDPVEKKQVTAYVDLLPGRPAASMASSHFPQIPKSSSFSPSSASLFFSPALPSCLFLFSFSINLHPYPPDCTFLQYFRSPFPFNRPNFLSDSNCAHPHVYLPTHTSASVSHLCIYPPSPVCLSLRHTYIS</sequence>
<evidence type="ECO:0000313" key="2">
    <source>
        <dbReference type="Proteomes" id="UP000784294"/>
    </source>
</evidence>
<dbReference type="Proteomes" id="UP000784294">
    <property type="component" value="Unassembled WGS sequence"/>
</dbReference>
<gene>
    <name evidence="1" type="ORF">PXEA_LOCUS27674</name>
</gene>
<proteinExistence type="predicted"/>
<accession>A0A448XDV4</accession>
<dbReference type="EMBL" id="CAAALY010247254">
    <property type="protein sequence ID" value="VEL34234.1"/>
    <property type="molecule type" value="Genomic_DNA"/>
</dbReference>
<dbReference type="AlphaFoldDB" id="A0A448XDV4"/>
<comment type="caution">
    <text evidence="1">The sequence shown here is derived from an EMBL/GenBank/DDBJ whole genome shotgun (WGS) entry which is preliminary data.</text>
</comment>
<keyword evidence="2" id="KW-1185">Reference proteome</keyword>
<evidence type="ECO:0000313" key="1">
    <source>
        <dbReference type="EMBL" id="VEL34234.1"/>
    </source>
</evidence>